<dbReference type="Pfam" id="PF00795">
    <property type="entry name" value="CN_hydrolase"/>
    <property type="match status" value="1"/>
</dbReference>
<evidence type="ECO:0000256" key="7">
    <source>
        <dbReference type="ARBA" id="ARBA00023136"/>
    </source>
</evidence>
<comment type="pathway">
    <text evidence="9">Protein modification; lipoprotein biosynthesis (N-acyl transfer).</text>
</comment>
<evidence type="ECO:0000313" key="11">
    <source>
        <dbReference type="EMBL" id="MFD1787614.1"/>
    </source>
</evidence>
<dbReference type="Gene3D" id="3.60.110.10">
    <property type="entry name" value="Carbon-nitrogen hydrolase"/>
    <property type="match status" value="1"/>
</dbReference>
<evidence type="ECO:0000256" key="2">
    <source>
        <dbReference type="ARBA" id="ARBA00010065"/>
    </source>
</evidence>
<keyword evidence="5 9" id="KW-0812">Transmembrane</keyword>
<feature type="transmembrane region" description="Helical" evidence="9">
    <location>
        <begin position="493"/>
        <end position="512"/>
    </location>
</feature>
<evidence type="ECO:0000256" key="4">
    <source>
        <dbReference type="ARBA" id="ARBA00022679"/>
    </source>
</evidence>
<evidence type="ECO:0000259" key="10">
    <source>
        <dbReference type="PROSITE" id="PS50263"/>
    </source>
</evidence>
<protein>
    <recommendedName>
        <fullName evidence="9">Apolipoprotein N-acyltransferase</fullName>
        <shortName evidence="9">ALP N-acyltransferase</shortName>
        <ecNumber evidence="9">2.3.1.269</ecNumber>
    </recommendedName>
</protein>
<dbReference type="PANTHER" id="PTHR38686">
    <property type="entry name" value="APOLIPOPROTEIN N-ACYLTRANSFERASE"/>
    <property type="match status" value="1"/>
</dbReference>
<feature type="domain" description="CN hydrolase" evidence="10">
    <location>
        <begin position="227"/>
        <end position="483"/>
    </location>
</feature>
<proteinExistence type="inferred from homology"/>
<feature type="transmembrane region" description="Helical" evidence="9">
    <location>
        <begin position="159"/>
        <end position="183"/>
    </location>
</feature>
<dbReference type="CDD" id="cd07571">
    <property type="entry name" value="ALP_N-acyl_transferase"/>
    <property type="match status" value="1"/>
</dbReference>
<feature type="transmembrane region" description="Helical" evidence="9">
    <location>
        <begin position="115"/>
        <end position="133"/>
    </location>
</feature>
<dbReference type="InterPro" id="IPR036526">
    <property type="entry name" value="C-N_Hydrolase_sf"/>
</dbReference>
<sequence length="515" mass="55021">MRFLIPILLGALAATGFAPLELVPLMIVAIAMWLRIVHDVPTLGRAMLTGWLFGVGHFTVNNNWIQHAFDYQDKMPPVLGYGAAVGLALYLAIYPMITAGLVWRLASPRSRGDTGTPPGVAFALVAGAAWIVGEWLRSTLFTGYAWDPLAVVWVPVQPVAWVTTLIGTYALSGLTVAAAALLLTVPRKPLALGLASVAVLLPVPLAALSYRTPAAPQPPGAPRLRVVQPNIDQQIHISRDDWRETSARLAALSGKPGRAPRLLMWPEGIVQPYLEDGYPYEWYLKFGSPQAARRQIAQLLGPNDQALVGGTALMFDAADEVSEAGNSVFVVRPDARLAGRYDKAHLVPGGEYLPMRALTEPLGLARLVAGDIDFGSGPGPRSIDVGVFGPIGFQVCYEIIFSGEVVDPAKRPRLIFNPSNDSWFGSWGTVQFVAQARMRAIEEGLPVVHSTPNGISVVVGADGAVIGTGPRFAAAAIDVPIPPAHAPTPFSRIGNWAALAVALLLLAAARVLRRR</sequence>
<gene>
    <name evidence="9 11" type="primary">lnt</name>
    <name evidence="11" type="ORF">ACFSC3_08520</name>
</gene>
<reference evidence="12" key="1">
    <citation type="journal article" date="2019" name="Int. J. Syst. Evol. Microbiol.">
        <title>The Global Catalogue of Microorganisms (GCM) 10K type strain sequencing project: providing services to taxonomists for standard genome sequencing and annotation.</title>
        <authorList>
            <consortium name="The Broad Institute Genomics Platform"/>
            <consortium name="The Broad Institute Genome Sequencing Center for Infectious Disease"/>
            <person name="Wu L."/>
            <person name="Ma J."/>
        </authorList>
    </citation>
    <scope>NUCLEOTIDE SEQUENCE [LARGE SCALE GENOMIC DNA]</scope>
    <source>
        <strain evidence="12">Q85</strain>
    </source>
</reference>
<dbReference type="InterPro" id="IPR003010">
    <property type="entry name" value="C-N_Hydrolase"/>
</dbReference>
<comment type="caution">
    <text evidence="11">The sequence shown here is derived from an EMBL/GenBank/DDBJ whole genome shotgun (WGS) entry which is preliminary data.</text>
</comment>
<keyword evidence="12" id="KW-1185">Reference proteome</keyword>
<feature type="transmembrane region" description="Helical" evidence="9">
    <location>
        <begin position="78"/>
        <end position="103"/>
    </location>
</feature>
<comment type="subcellular location">
    <subcellularLocation>
        <location evidence="1 9">Cell membrane</location>
        <topology evidence="1 9">Multi-pass membrane protein</topology>
    </subcellularLocation>
</comment>
<accession>A0ABW4NDM1</accession>
<dbReference type="EC" id="2.3.1.269" evidence="9"/>
<evidence type="ECO:0000256" key="8">
    <source>
        <dbReference type="ARBA" id="ARBA00023315"/>
    </source>
</evidence>
<keyword evidence="6 9" id="KW-1133">Transmembrane helix</keyword>
<evidence type="ECO:0000313" key="12">
    <source>
        <dbReference type="Proteomes" id="UP001597283"/>
    </source>
</evidence>
<dbReference type="InterPro" id="IPR045378">
    <property type="entry name" value="LNT_N"/>
</dbReference>
<dbReference type="RefSeq" id="WP_380939985.1">
    <property type="nucleotide sequence ID" value="NZ_JBHUFC010000003.1"/>
</dbReference>
<feature type="transmembrane region" description="Helical" evidence="9">
    <location>
        <begin position="190"/>
        <end position="210"/>
    </location>
</feature>
<comment type="similarity">
    <text evidence="2 9">Belongs to the CN hydrolase family. Apolipoprotein N-acyltransferase subfamily.</text>
</comment>
<dbReference type="EMBL" id="JBHUFC010000003">
    <property type="protein sequence ID" value="MFD1787614.1"/>
    <property type="molecule type" value="Genomic_DNA"/>
</dbReference>
<evidence type="ECO:0000256" key="5">
    <source>
        <dbReference type="ARBA" id="ARBA00022692"/>
    </source>
</evidence>
<comment type="function">
    <text evidence="9">Catalyzes the phospholipid dependent N-acylation of the N-terminal cysteine of apolipoprotein, the last step in lipoprotein maturation.</text>
</comment>
<keyword evidence="3 9" id="KW-1003">Cell membrane</keyword>
<evidence type="ECO:0000256" key="1">
    <source>
        <dbReference type="ARBA" id="ARBA00004651"/>
    </source>
</evidence>
<dbReference type="NCBIfam" id="TIGR00546">
    <property type="entry name" value="lnt"/>
    <property type="match status" value="1"/>
</dbReference>
<feature type="transmembrane region" description="Helical" evidence="9">
    <location>
        <begin position="7"/>
        <end position="34"/>
    </location>
</feature>
<dbReference type="Proteomes" id="UP001597283">
    <property type="component" value="Unassembled WGS sequence"/>
</dbReference>
<evidence type="ECO:0000256" key="9">
    <source>
        <dbReference type="HAMAP-Rule" id="MF_01148"/>
    </source>
</evidence>
<name>A0ABW4NDM1_9SPHN</name>
<organism evidence="11 12">
    <name type="scientific">Sphingomonas floccifaciens</name>
    <dbReference type="NCBI Taxonomy" id="1844115"/>
    <lineage>
        <taxon>Bacteria</taxon>
        <taxon>Pseudomonadati</taxon>
        <taxon>Pseudomonadota</taxon>
        <taxon>Alphaproteobacteria</taxon>
        <taxon>Sphingomonadales</taxon>
        <taxon>Sphingomonadaceae</taxon>
        <taxon>Sphingomonas</taxon>
    </lineage>
</organism>
<keyword evidence="7 9" id="KW-0472">Membrane</keyword>
<keyword evidence="8 9" id="KW-0012">Acyltransferase</keyword>
<dbReference type="HAMAP" id="MF_01148">
    <property type="entry name" value="Lnt"/>
    <property type="match status" value="1"/>
</dbReference>
<dbReference type="InterPro" id="IPR004563">
    <property type="entry name" value="Apolipo_AcylTrfase"/>
</dbReference>
<evidence type="ECO:0000256" key="3">
    <source>
        <dbReference type="ARBA" id="ARBA00022475"/>
    </source>
</evidence>
<dbReference type="Pfam" id="PF20154">
    <property type="entry name" value="LNT_N"/>
    <property type="match status" value="1"/>
</dbReference>
<dbReference type="PROSITE" id="PS50263">
    <property type="entry name" value="CN_HYDROLASE"/>
    <property type="match status" value="1"/>
</dbReference>
<comment type="catalytic activity">
    <reaction evidence="9">
        <text>N-terminal S-1,2-diacyl-sn-glyceryl-L-cysteinyl-[lipoprotein] + a glycerophospholipid = N-acyl-S-1,2-diacyl-sn-glyceryl-L-cysteinyl-[lipoprotein] + a 2-acyl-sn-glycero-3-phospholipid + H(+)</text>
        <dbReference type="Rhea" id="RHEA:48228"/>
        <dbReference type="Rhea" id="RHEA-COMP:14681"/>
        <dbReference type="Rhea" id="RHEA-COMP:14684"/>
        <dbReference type="ChEBI" id="CHEBI:15378"/>
        <dbReference type="ChEBI" id="CHEBI:136912"/>
        <dbReference type="ChEBI" id="CHEBI:140656"/>
        <dbReference type="ChEBI" id="CHEBI:140657"/>
        <dbReference type="ChEBI" id="CHEBI:140660"/>
        <dbReference type="EC" id="2.3.1.269"/>
    </reaction>
</comment>
<dbReference type="PANTHER" id="PTHR38686:SF1">
    <property type="entry name" value="APOLIPOPROTEIN N-ACYLTRANSFERASE"/>
    <property type="match status" value="1"/>
</dbReference>
<keyword evidence="4 9" id="KW-0808">Transferase</keyword>
<evidence type="ECO:0000256" key="6">
    <source>
        <dbReference type="ARBA" id="ARBA00022989"/>
    </source>
</evidence>
<dbReference type="SUPFAM" id="SSF56317">
    <property type="entry name" value="Carbon-nitrogen hydrolase"/>
    <property type="match status" value="1"/>
</dbReference>
<dbReference type="GO" id="GO:0016746">
    <property type="term" value="F:acyltransferase activity"/>
    <property type="evidence" value="ECO:0007669"/>
    <property type="project" value="UniProtKB-KW"/>
</dbReference>